<protein>
    <submittedName>
        <fullName evidence="2">Uncharacterized protein</fullName>
    </submittedName>
</protein>
<dbReference type="REBASE" id="159796">
    <property type="entry name" value="Sly103ORF32400P"/>
</dbReference>
<dbReference type="RefSeq" id="WP_069572511.1">
    <property type="nucleotide sequence ID" value="NZ_CP017157.1"/>
</dbReference>
<evidence type="ECO:0000313" key="3">
    <source>
        <dbReference type="Proteomes" id="UP000094094"/>
    </source>
</evidence>
<keyword evidence="3" id="KW-1185">Reference proteome</keyword>
<dbReference type="EMBL" id="CP017157">
    <property type="protein sequence ID" value="AOP50339.1"/>
    <property type="molecule type" value="Genomic_DNA"/>
</dbReference>
<name>A0A1D7VU82_9ACTN</name>
<evidence type="ECO:0000256" key="1">
    <source>
        <dbReference type="SAM" id="MobiDB-lite"/>
    </source>
</evidence>
<evidence type="ECO:0000313" key="2">
    <source>
        <dbReference type="EMBL" id="AOP50339.1"/>
    </source>
</evidence>
<organism evidence="2 3">
    <name type="scientific">Streptomyces lydicus</name>
    <dbReference type="NCBI Taxonomy" id="47763"/>
    <lineage>
        <taxon>Bacteria</taxon>
        <taxon>Bacillati</taxon>
        <taxon>Actinomycetota</taxon>
        <taxon>Actinomycetes</taxon>
        <taxon>Kitasatosporales</taxon>
        <taxon>Streptomycetaceae</taxon>
        <taxon>Streptomyces</taxon>
    </lineage>
</organism>
<proteinExistence type="predicted"/>
<feature type="region of interest" description="Disordered" evidence="1">
    <location>
        <begin position="244"/>
        <end position="272"/>
    </location>
</feature>
<sequence>MTGSPSTCGAVFLACHDAAASGVLIRRSDKNDKEFHFQNWVADRIEEAGFRVHPPKRNSYPDFALVDHFEGYEVKGLKRPGRHLDFDCNSQIANGSHQGRSIYYVFGRYPARTSSNEYAVEDLVICHGDFLNADRTYEHLNKSFAGFGSFGDIKVRDRKMYIAPTPYSLTEGTEGEFTLIAPVGSACAANPELTLVGELERMESDRVVTDYSFNLRTNTLNTEESVNPTAGSEHRFLAFRAKGGSDREVRMKQPRRFPAQRTWSDVDDHQES</sequence>
<dbReference type="Proteomes" id="UP000094094">
    <property type="component" value="Chromosome"/>
</dbReference>
<reference evidence="2 3" key="1">
    <citation type="submission" date="2016-09" db="EMBL/GenBank/DDBJ databases">
        <title>Complete genome sequencing of Streptomyces lydicus 103 and metabolic pathways analysis of antibiotic biosynthesis.</title>
        <authorList>
            <person name="Jia N."/>
            <person name="Ding M.-Z."/>
            <person name="Gao F."/>
            <person name="Yuan Y.-J."/>
        </authorList>
    </citation>
    <scope>NUCLEOTIDE SEQUENCE [LARGE SCALE GENOMIC DNA]</scope>
    <source>
        <strain evidence="2 3">103</strain>
    </source>
</reference>
<accession>A0A1D7VU82</accession>
<dbReference type="KEGG" id="slc:SL103_32395"/>
<dbReference type="AlphaFoldDB" id="A0A1D7VU82"/>
<gene>
    <name evidence="2" type="ORF">SL103_32395</name>
</gene>